<evidence type="ECO:0000313" key="2">
    <source>
        <dbReference type="EMBL" id="GBC06569.1"/>
    </source>
</evidence>
<reference evidence="3" key="2">
    <citation type="submission" date="2019-10" db="EMBL/GenBank/DDBJ databases">
        <title>Conservation and host-specific expression of non-tandemly repeated heterogenous ribosome RNA gene in arbuscular mycorrhizal fungi.</title>
        <authorList>
            <person name="Maeda T."/>
            <person name="Kobayashi Y."/>
            <person name="Nakagawa T."/>
            <person name="Ezawa T."/>
            <person name="Yamaguchi K."/>
            <person name="Bino T."/>
            <person name="Nishimoto Y."/>
            <person name="Shigenobu S."/>
            <person name="Kawaguchi M."/>
        </authorList>
    </citation>
    <scope>NUCLEOTIDE SEQUENCE</scope>
    <source>
        <strain evidence="3">HR1</strain>
    </source>
</reference>
<keyword evidence="4" id="KW-1185">Reference proteome</keyword>
<proteinExistence type="predicted"/>
<dbReference type="AlphaFoldDB" id="A0A2Z6SK52"/>
<organism evidence="2 4">
    <name type="scientific">Rhizophagus clarus</name>
    <dbReference type="NCBI Taxonomy" id="94130"/>
    <lineage>
        <taxon>Eukaryota</taxon>
        <taxon>Fungi</taxon>
        <taxon>Fungi incertae sedis</taxon>
        <taxon>Mucoromycota</taxon>
        <taxon>Glomeromycotina</taxon>
        <taxon>Glomeromycetes</taxon>
        <taxon>Glomerales</taxon>
        <taxon>Glomeraceae</taxon>
        <taxon>Rhizophagus</taxon>
    </lineage>
</organism>
<evidence type="ECO:0000313" key="3">
    <source>
        <dbReference type="EMBL" id="GES82078.1"/>
    </source>
</evidence>
<dbReference type="EMBL" id="BEXD01004084">
    <property type="protein sequence ID" value="GBC06569.1"/>
    <property type="molecule type" value="Genomic_DNA"/>
</dbReference>
<comment type="caution">
    <text evidence="2">The sequence shown here is derived from an EMBL/GenBank/DDBJ whole genome shotgun (WGS) entry which is preliminary data.</text>
</comment>
<dbReference type="Proteomes" id="UP000247702">
    <property type="component" value="Unassembled WGS sequence"/>
</dbReference>
<reference evidence="2 4" key="1">
    <citation type="submission" date="2017-11" db="EMBL/GenBank/DDBJ databases">
        <title>The genome of Rhizophagus clarus HR1 reveals common genetic basis of auxotrophy among arbuscular mycorrhizal fungi.</title>
        <authorList>
            <person name="Kobayashi Y."/>
        </authorList>
    </citation>
    <scope>NUCLEOTIDE SEQUENCE [LARGE SCALE GENOMIC DNA]</scope>
    <source>
        <strain evidence="2 4">HR1</strain>
    </source>
</reference>
<name>A0A2Z6SK52_9GLOM</name>
<evidence type="ECO:0000313" key="4">
    <source>
        <dbReference type="Proteomes" id="UP000247702"/>
    </source>
</evidence>
<gene>
    <name evidence="3" type="ORF">RCL2_000930800</name>
    <name evidence="2" type="ORF">RclHR1_06920008</name>
</gene>
<feature type="compositionally biased region" description="Acidic residues" evidence="1">
    <location>
        <begin position="22"/>
        <end position="38"/>
    </location>
</feature>
<protein>
    <submittedName>
        <fullName evidence="2">Uncharacterized protein</fullName>
    </submittedName>
</protein>
<sequence length="94" mass="9068">MAMAANGTPTSDLREFPADAAPDGDADADADGDDDVEPDGGLPAGGAPPVVGLKVFVAPPGAFPGSVEVGAFPPAGGAGALLTQKAKGFIYSTL</sequence>
<dbReference type="EMBL" id="BLAL01000059">
    <property type="protein sequence ID" value="GES82078.1"/>
    <property type="molecule type" value="Genomic_DNA"/>
</dbReference>
<evidence type="ECO:0000256" key="1">
    <source>
        <dbReference type="SAM" id="MobiDB-lite"/>
    </source>
</evidence>
<accession>A0A2Z6SK52</accession>
<dbReference type="Proteomes" id="UP000615446">
    <property type="component" value="Unassembled WGS sequence"/>
</dbReference>
<feature type="region of interest" description="Disordered" evidence="1">
    <location>
        <begin position="1"/>
        <end position="47"/>
    </location>
</feature>